<accession>A0A0G0VPH5</accession>
<dbReference type="Proteomes" id="UP000033947">
    <property type="component" value="Unassembled WGS sequence"/>
</dbReference>
<reference evidence="2 3" key="1">
    <citation type="journal article" date="2015" name="Nature">
        <title>rRNA introns, odd ribosomes, and small enigmatic genomes across a large radiation of phyla.</title>
        <authorList>
            <person name="Brown C.T."/>
            <person name="Hug L.A."/>
            <person name="Thomas B.C."/>
            <person name="Sharon I."/>
            <person name="Castelle C.J."/>
            <person name="Singh A."/>
            <person name="Wilkins M.J."/>
            <person name="Williams K.H."/>
            <person name="Banfield J.F."/>
        </authorList>
    </citation>
    <scope>NUCLEOTIDE SEQUENCE [LARGE SCALE GENOMIC DNA]</scope>
</reference>
<feature type="transmembrane region" description="Helical" evidence="1">
    <location>
        <begin position="89"/>
        <end position="110"/>
    </location>
</feature>
<keyword evidence="1" id="KW-0812">Transmembrane</keyword>
<organism evidence="2 3">
    <name type="scientific">candidate division WWE3 bacterium GW2011_GWC2_41_23</name>
    <dbReference type="NCBI Taxonomy" id="1619123"/>
    <lineage>
        <taxon>Bacteria</taxon>
        <taxon>Katanobacteria</taxon>
    </lineage>
</organism>
<proteinExistence type="predicted"/>
<feature type="transmembrane region" description="Helical" evidence="1">
    <location>
        <begin position="134"/>
        <end position="153"/>
    </location>
</feature>
<keyword evidence="1" id="KW-1133">Transmembrane helix</keyword>
<protein>
    <submittedName>
        <fullName evidence="2">Uncharacterized protein</fullName>
    </submittedName>
</protein>
<dbReference type="AlphaFoldDB" id="A0A0G0VPH5"/>
<feature type="transmembrane region" description="Helical" evidence="1">
    <location>
        <begin position="64"/>
        <end position="82"/>
    </location>
</feature>
<name>A0A0G0VPH5_UNCKA</name>
<dbReference type="EMBL" id="LCBB01000010">
    <property type="protein sequence ID" value="KKS02824.1"/>
    <property type="molecule type" value="Genomic_DNA"/>
</dbReference>
<evidence type="ECO:0000313" key="3">
    <source>
        <dbReference type="Proteomes" id="UP000033947"/>
    </source>
</evidence>
<evidence type="ECO:0000256" key="1">
    <source>
        <dbReference type="SAM" id="Phobius"/>
    </source>
</evidence>
<evidence type="ECO:0000313" key="2">
    <source>
        <dbReference type="EMBL" id="KKS02824.1"/>
    </source>
</evidence>
<keyword evidence="1" id="KW-0472">Membrane</keyword>
<comment type="caution">
    <text evidence="2">The sequence shown here is derived from an EMBL/GenBank/DDBJ whole genome shotgun (WGS) entry which is preliminary data.</text>
</comment>
<gene>
    <name evidence="2" type="ORF">UU55_C0010G0020</name>
</gene>
<sequence length="158" mass="16997">MLLTPHTLVGIAVASVVKNPLIAFPVSVGMHYLGDLVPHWDFFSNTNEDERVSGWRPLAVAGELSLAVATGTAAVLYALWIVNDPALGFRMLICGIGGVIPDLLSGLTLYEKNLNGFLKINNRIQAKLQFQSPLPWGILTQILVSVFCALVILGSTAQ</sequence>